<evidence type="ECO:0000256" key="3">
    <source>
        <dbReference type="PROSITE-ProRule" id="PRU00221"/>
    </source>
</evidence>
<keyword evidence="7" id="KW-0675">Receptor</keyword>
<dbReference type="InterPro" id="IPR015943">
    <property type="entry name" value="WD40/YVTN_repeat-like_dom_sf"/>
</dbReference>
<dbReference type="Gene3D" id="2.130.10.10">
    <property type="entry name" value="YVTN repeat-like/Quinoprotein amine dehydrogenase"/>
    <property type="match status" value="4"/>
</dbReference>
<dbReference type="Pfam" id="PF13676">
    <property type="entry name" value="TIR_2"/>
    <property type="match status" value="1"/>
</dbReference>
<feature type="repeat" description="WD" evidence="3">
    <location>
        <begin position="455"/>
        <end position="486"/>
    </location>
</feature>
<evidence type="ECO:0000256" key="4">
    <source>
        <dbReference type="SAM" id="MobiDB-lite"/>
    </source>
</evidence>
<feature type="repeat" description="WD" evidence="3">
    <location>
        <begin position="564"/>
        <end position="605"/>
    </location>
</feature>
<evidence type="ECO:0000256" key="2">
    <source>
        <dbReference type="ARBA" id="ARBA00022737"/>
    </source>
</evidence>
<dbReference type="SUPFAM" id="SSF52200">
    <property type="entry name" value="Toll/Interleukin receptor TIR domain"/>
    <property type="match status" value="1"/>
</dbReference>
<feature type="repeat" description="WD" evidence="3">
    <location>
        <begin position="697"/>
        <end position="729"/>
    </location>
</feature>
<gene>
    <name evidence="7" type="ORF">ACFQDI_20330</name>
</gene>
<dbReference type="InterPro" id="IPR035897">
    <property type="entry name" value="Toll_tir_struct_dom_sf"/>
</dbReference>
<comment type="caution">
    <text evidence="7">The sequence shown here is derived from an EMBL/GenBank/DDBJ whole genome shotgun (WGS) entry which is preliminary data.</text>
</comment>
<feature type="repeat" description="WD" evidence="3">
    <location>
        <begin position="606"/>
        <end position="649"/>
    </location>
</feature>
<feature type="transmembrane region" description="Helical" evidence="5">
    <location>
        <begin position="198"/>
        <end position="218"/>
    </location>
</feature>
<dbReference type="InterPro" id="IPR011047">
    <property type="entry name" value="Quinoprotein_ADH-like_sf"/>
</dbReference>
<dbReference type="SMART" id="SM00320">
    <property type="entry name" value="WD40"/>
    <property type="match status" value="13"/>
</dbReference>
<dbReference type="Proteomes" id="UP001596052">
    <property type="component" value="Unassembled WGS sequence"/>
</dbReference>
<organism evidence="7 8">
    <name type="scientific">Prosthecobacter fluviatilis</name>
    <dbReference type="NCBI Taxonomy" id="445931"/>
    <lineage>
        <taxon>Bacteria</taxon>
        <taxon>Pseudomonadati</taxon>
        <taxon>Verrucomicrobiota</taxon>
        <taxon>Verrucomicrobiia</taxon>
        <taxon>Verrucomicrobiales</taxon>
        <taxon>Verrucomicrobiaceae</taxon>
        <taxon>Prosthecobacter</taxon>
    </lineage>
</organism>
<dbReference type="EMBL" id="JBHSMQ010000009">
    <property type="protein sequence ID" value="MFC5457228.1"/>
    <property type="molecule type" value="Genomic_DNA"/>
</dbReference>
<reference evidence="8" key="1">
    <citation type="journal article" date="2019" name="Int. J. Syst. Evol. Microbiol.">
        <title>The Global Catalogue of Microorganisms (GCM) 10K type strain sequencing project: providing services to taxonomists for standard genome sequencing and annotation.</title>
        <authorList>
            <consortium name="The Broad Institute Genomics Platform"/>
            <consortium name="The Broad Institute Genome Sequencing Center for Infectious Disease"/>
            <person name="Wu L."/>
            <person name="Ma J."/>
        </authorList>
    </citation>
    <scope>NUCLEOTIDE SEQUENCE [LARGE SCALE GENOMIC DNA]</scope>
    <source>
        <strain evidence="8">CGMCC 4.1469</strain>
    </source>
</reference>
<dbReference type="Pfam" id="PF00400">
    <property type="entry name" value="WD40"/>
    <property type="match status" value="7"/>
</dbReference>
<feature type="repeat" description="WD" evidence="3">
    <location>
        <begin position="523"/>
        <end position="564"/>
    </location>
</feature>
<dbReference type="PANTHER" id="PTHR19848:SF8">
    <property type="entry name" value="F-BOX AND WD REPEAT DOMAIN CONTAINING 7"/>
    <property type="match status" value="1"/>
</dbReference>
<keyword evidence="1 3" id="KW-0853">WD repeat</keyword>
<dbReference type="CDD" id="cd00200">
    <property type="entry name" value="WD40"/>
    <property type="match status" value="1"/>
</dbReference>
<dbReference type="RefSeq" id="WP_377170295.1">
    <property type="nucleotide sequence ID" value="NZ_JBHSMQ010000009.1"/>
</dbReference>
<feature type="domain" description="TIR" evidence="6">
    <location>
        <begin position="9"/>
        <end position="119"/>
    </location>
</feature>
<name>A0ABW0KUK5_9BACT</name>
<sequence length="1337" mass="147333">MTTYKYFAFISYSRKDSKVAAWLQNRLEWFRFPVKLVPEDRRPPHERYVRPIYRDKTNLEVTDEHYWNNIRHALEESRYLIVLCSPNSAASDPVDMEVAHFLETHAGDASVVVPVIVSGNVTSTGADAALCPALRALGGTLTDRNLPTMVPDATTAEQDAWEQGFVSLISYLLRLERTALGDHIQRETRRQSRVLRRWLEVVGVLTLVACCAGVLAYINGKEAVDNLAEAQRNALLAKEQEGLAVARGVESEKHASEARANAEKASKNAAEARANAEKASQNAAQAQANEEKANKNAAEAQKQAEKVRAQLREAARSDWVEAVKLLERDRQSEAFAHLARAHRYDPEFILPISTAMLALQDWHVAQPALTIQADGGFIKALFFFNHDTEILTVDSAGLVRRWSATDGKLLAEFRVEEEELSRAVLSPDGRELLTCGARNIVAVWDIATGRSTTEFSAHFGDITEVCFSPDGKHIATASKDGTAILFLNRQSKGIELARRGQPGEGPGLELPYLIRPNLQGRMLLNGGPAVYYVVFSPDGKTIVTGDADGSIKHWNAANGEFLREATMQNAITSIEFSADGARMVTASRDRTAKVWNAKDGKLISTLAGHEDIVHRAHFLISGATYPVATASGDNTLRIWNGEKGQLELTLPQHTDRVLDAIPSPDLGRVVLSHSTDGRAMLSDGSFSIRGMQRQTACEAHGSPVLAAKFSRDGSHFITAGGNGSVMLWEPTRCHFYARERSALDRTESMRGGVDFSLNHDGTMGLTVHEKGALVLWETASGMIRHFVNLFETDLWEQDYSEFFLWADWSPDGKQFATYSSRNKLRLWDAGTCKPVRMLLEGTALNRATWAPDGKSILVARERSSEMRTELLNVWVDGSPPTAIVETPMQAARFLVFSRDGAVFATAHRERNPNPDYSITVWDAVKRKALWTLDSTGGEITQLEFDREHRQLLTVTDDGVVSVWDMQRGELAAEFKSEDAETLAEFSTDGSRLLIAHAKSVQVMDLASKSVVSTLRADHLVLIQALFSEEGKFIVTLGFDRSVRLWDAATGLQVGSFGRTGLNPASMAFSKDGSRLIIVHANGTGTVWDMPQMPEVLPPWWPSFLECMASREFTPDGAMEVLTQPSWAKLRAEVLSAIGMDSSRLAQLARWHLSSHAERTVRPGDARRLDEMFDEIISSPIQRNVLLIDEIQPRHPLAFIAMAPGLVVYEGGSKAQDSIRRAAVEFSVRHLPPDEPTCRRASEMLKKLGYADLSKQALAKSRASVSLIPVGAETLPKKAETMSPPAQSKPRALEKVKVKEGDSFVPVPLVEPMPLGRSGKPALLPVPPVPTPNPPGKP</sequence>
<keyword evidence="5" id="KW-0812">Transmembrane</keyword>
<dbReference type="InterPro" id="IPR000157">
    <property type="entry name" value="TIR_dom"/>
</dbReference>
<dbReference type="PROSITE" id="PS50082">
    <property type="entry name" value="WD_REPEATS_2"/>
    <property type="match status" value="8"/>
</dbReference>
<feature type="repeat" description="WD" evidence="3">
    <location>
        <begin position="932"/>
        <end position="973"/>
    </location>
</feature>
<proteinExistence type="predicted"/>
<dbReference type="InterPro" id="IPR036322">
    <property type="entry name" value="WD40_repeat_dom_sf"/>
</dbReference>
<keyword evidence="5" id="KW-0472">Membrane</keyword>
<dbReference type="InterPro" id="IPR019775">
    <property type="entry name" value="WD40_repeat_CS"/>
</dbReference>
<protein>
    <submittedName>
        <fullName evidence="7">Toll/interleukin-1 receptor domain-containing protein</fullName>
    </submittedName>
</protein>
<feature type="compositionally biased region" description="Low complexity" evidence="4">
    <location>
        <begin position="267"/>
        <end position="288"/>
    </location>
</feature>
<keyword evidence="5" id="KW-1133">Transmembrane helix</keyword>
<feature type="region of interest" description="Disordered" evidence="4">
    <location>
        <begin position="1310"/>
        <end position="1337"/>
    </location>
</feature>
<dbReference type="PROSITE" id="PS50294">
    <property type="entry name" value="WD_REPEATS_REGION"/>
    <property type="match status" value="4"/>
</dbReference>
<dbReference type="PROSITE" id="PS00678">
    <property type="entry name" value="WD_REPEATS_1"/>
    <property type="match status" value="3"/>
</dbReference>
<feature type="repeat" description="WD" evidence="3">
    <location>
        <begin position="1026"/>
        <end position="1055"/>
    </location>
</feature>
<dbReference type="InterPro" id="IPR001680">
    <property type="entry name" value="WD40_rpt"/>
</dbReference>
<evidence type="ECO:0000313" key="8">
    <source>
        <dbReference type="Proteomes" id="UP001596052"/>
    </source>
</evidence>
<feature type="compositionally biased region" description="Pro residues" evidence="4">
    <location>
        <begin position="1323"/>
        <end position="1337"/>
    </location>
</feature>
<accession>A0ABW0KUK5</accession>
<keyword evidence="2" id="KW-0677">Repeat</keyword>
<dbReference type="Gene3D" id="3.40.50.10140">
    <property type="entry name" value="Toll/interleukin-1 receptor homology (TIR) domain"/>
    <property type="match status" value="1"/>
</dbReference>
<keyword evidence="8" id="KW-1185">Reference proteome</keyword>
<dbReference type="SUPFAM" id="SSF50998">
    <property type="entry name" value="Quinoprotein alcohol dehydrogenase-like"/>
    <property type="match status" value="1"/>
</dbReference>
<feature type="region of interest" description="Disordered" evidence="4">
    <location>
        <begin position="258"/>
        <end position="305"/>
    </location>
</feature>
<evidence type="ECO:0000259" key="6">
    <source>
        <dbReference type="Pfam" id="PF13676"/>
    </source>
</evidence>
<evidence type="ECO:0000256" key="1">
    <source>
        <dbReference type="ARBA" id="ARBA00022574"/>
    </source>
</evidence>
<feature type="region of interest" description="Disordered" evidence="4">
    <location>
        <begin position="1276"/>
        <end position="1296"/>
    </location>
</feature>
<evidence type="ECO:0000313" key="7">
    <source>
        <dbReference type="EMBL" id="MFC5457228.1"/>
    </source>
</evidence>
<dbReference type="PANTHER" id="PTHR19848">
    <property type="entry name" value="WD40 REPEAT PROTEIN"/>
    <property type="match status" value="1"/>
</dbReference>
<evidence type="ECO:0000256" key="5">
    <source>
        <dbReference type="SAM" id="Phobius"/>
    </source>
</evidence>
<dbReference type="SUPFAM" id="SSF50978">
    <property type="entry name" value="WD40 repeat-like"/>
    <property type="match status" value="1"/>
</dbReference>
<feature type="repeat" description="WD" evidence="3">
    <location>
        <begin position="413"/>
        <end position="454"/>
    </location>
</feature>